<name>A0A1G8W2Y9_ACTMZ</name>
<keyword evidence="2" id="KW-0479">Metal-binding</keyword>
<dbReference type="PANTHER" id="PTHR42796">
    <property type="entry name" value="FUMARYLACETOACETATE HYDROLASE DOMAIN-CONTAINING PROTEIN 2A-RELATED"/>
    <property type="match status" value="1"/>
</dbReference>
<keyword evidence="5" id="KW-1185">Reference proteome</keyword>
<sequence length="301" mass="33096">MHLVRYVDPGTGTARIGRHEGDRVTPLPSVESIAELLRLPATEFREFLERDNSADSTPESGARLLPPVDGRTEVWASGVTYERSRGARVEESEAGTVYVHVYDAPRPELFFKAPAWRVVTDGDPVAIRADSPLNVPEPELALVVNSRGEIVGLTACNDMSSRSLEGENPLYLPQAKVYNGSCGLSAGIRPIWQVDDPTDLRIRMTVRRDGDEVWRGETSTAKLHRSPRELVDALFAETDFPDGAVLATGTGIIPELDFTLAPDDLIEIEIDEVARLSNHVVRGRETTSWFTASPDQPKARA</sequence>
<evidence type="ECO:0000256" key="2">
    <source>
        <dbReference type="ARBA" id="ARBA00022723"/>
    </source>
</evidence>
<dbReference type="AlphaFoldDB" id="A0A1G8W2Y9"/>
<gene>
    <name evidence="4" type="ORF">SAMN04487820_101499</name>
</gene>
<dbReference type="GO" id="GO:0046872">
    <property type="term" value="F:metal ion binding"/>
    <property type="evidence" value="ECO:0007669"/>
    <property type="project" value="UniProtKB-KW"/>
</dbReference>
<dbReference type="GO" id="GO:0044281">
    <property type="term" value="P:small molecule metabolic process"/>
    <property type="evidence" value="ECO:0007669"/>
    <property type="project" value="UniProtKB-ARBA"/>
</dbReference>
<evidence type="ECO:0000313" key="4">
    <source>
        <dbReference type="EMBL" id="SDJ72629.1"/>
    </source>
</evidence>
<dbReference type="InterPro" id="IPR036663">
    <property type="entry name" value="Fumarylacetoacetase_C_sf"/>
</dbReference>
<dbReference type="InterPro" id="IPR011234">
    <property type="entry name" value="Fumarylacetoacetase-like_C"/>
</dbReference>
<proteinExistence type="inferred from homology"/>
<dbReference type="PANTHER" id="PTHR42796:SF7">
    <property type="entry name" value="2-DEHYDRO-3-DEOXY-D-ARABINONATE DEHYDRATASE"/>
    <property type="match status" value="1"/>
</dbReference>
<dbReference type="EMBL" id="FNFM01000001">
    <property type="protein sequence ID" value="SDJ72629.1"/>
    <property type="molecule type" value="Genomic_DNA"/>
</dbReference>
<evidence type="ECO:0000256" key="1">
    <source>
        <dbReference type="ARBA" id="ARBA00010211"/>
    </source>
</evidence>
<organism evidence="4 5">
    <name type="scientific">Actinopolyspora mzabensis</name>
    <dbReference type="NCBI Taxonomy" id="995066"/>
    <lineage>
        <taxon>Bacteria</taxon>
        <taxon>Bacillati</taxon>
        <taxon>Actinomycetota</taxon>
        <taxon>Actinomycetes</taxon>
        <taxon>Actinopolysporales</taxon>
        <taxon>Actinopolysporaceae</taxon>
        <taxon>Actinopolyspora</taxon>
    </lineage>
</organism>
<dbReference type="Pfam" id="PF01557">
    <property type="entry name" value="FAA_hydrolase"/>
    <property type="match status" value="1"/>
</dbReference>
<dbReference type="SUPFAM" id="SSF56529">
    <property type="entry name" value="FAH"/>
    <property type="match status" value="1"/>
</dbReference>
<dbReference type="Gene3D" id="3.90.850.10">
    <property type="entry name" value="Fumarylacetoacetase-like, C-terminal domain"/>
    <property type="match status" value="1"/>
</dbReference>
<comment type="similarity">
    <text evidence="1">Belongs to the FAH family.</text>
</comment>
<dbReference type="RefSeq" id="WP_218119858.1">
    <property type="nucleotide sequence ID" value="NZ_FNFM01000001.1"/>
</dbReference>
<protein>
    <submittedName>
        <fullName evidence="4">2-dehydro-3-deoxy-D-arabinonate dehydratase</fullName>
    </submittedName>
</protein>
<feature type="domain" description="Fumarylacetoacetase-like C-terminal" evidence="3">
    <location>
        <begin position="87"/>
        <end position="281"/>
    </location>
</feature>
<accession>A0A1G8W2Y9</accession>
<dbReference type="InterPro" id="IPR051121">
    <property type="entry name" value="FAH"/>
</dbReference>
<dbReference type="Proteomes" id="UP000199213">
    <property type="component" value="Unassembled WGS sequence"/>
</dbReference>
<dbReference type="GO" id="GO:0003824">
    <property type="term" value="F:catalytic activity"/>
    <property type="evidence" value="ECO:0007669"/>
    <property type="project" value="InterPro"/>
</dbReference>
<evidence type="ECO:0000313" key="5">
    <source>
        <dbReference type="Proteomes" id="UP000199213"/>
    </source>
</evidence>
<reference evidence="5" key="1">
    <citation type="submission" date="2016-10" db="EMBL/GenBank/DDBJ databases">
        <authorList>
            <person name="Varghese N."/>
            <person name="Submissions S."/>
        </authorList>
    </citation>
    <scope>NUCLEOTIDE SEQUENCE [LARGE SCALE GENOMIC DNA]</scope>
    <source>
        <strain evidence="5">DSM 45460</strain>
    </source>
</reference>
<evidence type="ECO:0000259" key="3">
    <source>
        <dbReference type="Pfam" id="PF01557"/>
    </source>
</evidence>